<dbReference type="InterPro" id="IPR011990">
    <property type="entry name" value="TPR-like_helical_dom_sf"/>
</dbReference>
<dbReference type="AlphaFoldDB" id="A0A517YQT2"/>
<dbReference type="Proteomes" id="UP000317369">
    <property type="component" value="Chromosome"/>
</dbReference>
<organism evidence="3 4">
    <name type="scientific">Poriferisphaera corsica</name>
    <dbReference type="NCBI Taxonomy" id="2528020"/>
    <lineage>
        <taxon>Bacteria</taxon>
        <taxon>Pseudomonadati</taxon>
        <taxon>Planctomycetota</taxon>
        <taxon>Phycisphaerae</taxon>
        <taxon>Phycisphaerales</taxon>
        <taxon>Phycisphaeraceae</taxon>
        <taxon>Poriferisphaera</taxon>
    </lineage>
</organism>
<proteinExistence type="predicted"/>
<evidence type="ECO:0000313" key="4">
    <source>
        <dbReference type="Proteomes" id="UP000317369"/>
    </source>
</evidence>
<evidence type="ECO:0000256" key="2">
    <source>
        <dbReference type="SAM" id="Phobius"/>
    </source>
</evidence>
<gene>
    <name evidence="3" type="ORF">KS4_06140</name>
</gene>
<feature type="transmembrane region" description="Helical" evidence="2">
    <location>
        <begin position="20"/>
        <end position="40"/>
    </location>
</feature>
<evidence type="ECO:0000313" key="3">
    <source>
        <dbReference type="EMBL" id="QDU32580.1"/>
    </source>
</evidence>
<dbReference type="Gene3D" id="1.25.40.10">
    <property type="entry name" value="Tetratricopeptide repeat domain"/>
    <property type="match status" value="1"/>
</dbReference>
<dbReference type="SMART" id="SM00028">
    <property type="entry name" value="TPR"/>
    <property type="match status" value="1"/>
</dbReference>
<keyword evidence="2" id="KW-0472">Membrane</keyword>
<name>A0A517YQT2_9BACT</name>
<accession>A0A517YQT2</accession>
<dbReference type="SUPFAM" id="SSF48452">
    <property type="entry name" value="TPR-like"/>
    <property type="match status" value="1"/>
</dbReference>
<keyword evidence="1" id="KW-0802">TPR repeat</keyword>
<dbReference type="KEGG" id="pcor:KS4_06140"/>
<dbReference type="PROSITE" id="PS51257">
    <property type="entry name" value="PROKAR_LIPOPROTEIN"/>
    <property type="match status" value="1"/>
</dbReference>
<dbReference type="PROSITE" id="PS50005">
    <property type="entry name" value="TPR"/>
    <property type="match status" value="1"/>
</dbReference>
<feature type="repeat" description="TPR" evidence="1">
    <location>
        <begin position="374"/>
        <end position="407"/>
    </location>
</feature>
<reference evidence="3 4" key="1">
    <citation type="submission" date="2019-02" db="EMBL/GenBank/DDBJ databases">
        <title>Deep-cultivation of Planctomycetes and their phenomic and genomic characterization uncovers novel biology.</title>
        <authorList>
            <person name="Wiegand S."/>
            <person name="Jogler M."/>
            <person name="Boedeker C."/>
            <person name="Pinto D."/>
            <person name="Vollmers J."/>
            <person name="Rivas-Marin E."/>
            <person name="Kohn T."/>
            <person name="Peeters S.H."/>
            <person name="Heuer A."/>
            <person name="Rast P."/>
            <person name="Oberbeckmann S."/>
            <person name="Bunk B."/>
            <person name="Jeske O."/>
            <person name="Meyerdierks A."/>
            <person name="Storesund J.E."/>
            <person name="Kallscheuer N."/>
            <person name="Luecker S."/>
            <person name="Lage O.M."/>
            <person name="Pohl T."/>
            <person name="Merkel B.J."/>
            <person name="Hornburger P."/>
            <person name="Mueller R.-W."/>
            <person name="Bruemmer F."/>
            <person name="Labrenz M."/>
            <person name="Spormann A.M."/>
            <person name="Op den Camp H."/>
            <person name="Overmann J."/>
            <person name="Amann R."/>
            <person name="Jetten M.S.M."/>
            <person name="Mascher T."/>
            <person name="Medema M.H."/>
            <person name="Devos D.P."/>
            <person name="Kaster A.-K."/>
            <person name="Ovreas L."/>
            <person name="Rohde M."/>
            <person name="Galperin M.Y."/>
            <person name="Jogler C."/>
        </authorList>
    </citation>
    <scope>NUCLEOTIDE SEQUENCE [LARGE SCALE GENOMIC DNA]</scope>
    <source>
        <strain evidence="3 4">KS4</strain>
    </source>
</reference>
<dbReference type="InterPro" id="IPR019734">
    <property type="entry name" value="TPR_rpt"/>
</dbReference>
<dbReference type="OrthoDB" id="229305at2"/>
<keyword evidence="2" id="KW-1133">Transmembrane helix</keyword>
<evidence type="ECO:0000256" key="1">
    <source>
        <dbReference type="PROSITE-ProRule" id="PRU00339"/>
    </source>
</evidence>
<keyword evidence="4" id="KW-1185">Reference proteome</keyword>
<dbReference type="EMBL" id="CP036425">
    <property type="protein sequence ID" value="QDU32580.1"/>
    <property type="molecule type" value="Genomic_DNA"/>
</dbReference>
<protein>
    <submittedName>
        <fullName evidence="3">Uncharacterized protein</fullName>
    </submittedName>
</protein>
<keyword evidence="2" id="KW-0812">Transmembrane</keyword>
<sequence length="424" mass="47753">MKSVLNLFVQPNAARNHLAIMALITISLLMTGCIMGSGAIRKREPRSVKSDTTLNSPLNLPMSYSAEVVIELIGVNEAYLPETALNTAIQRFVRHIPGRVKLNKGKRIYVDRDNLGRLNRDKLEAAMIKAGGEVDGVGPATILLFVVADVDGVRELSTYEPTVVTRDADGIKTGTNRVVLYAGNIQYYGRKIEYLNETEAWEYAIYKELCRGLGLPHRSNHSFANSNCTRVHCILHPTFSQQDDMYGAQVLKPGKELCTDCLAEAYYAIRTQPAQLLNPRRPVSPVDWYDRLVRANPSHPNALLMRHVALLNENKYAEAKQDIADAYANSFSDPMIMDYYAKFLSKCEDKSLRDGQKALQIALELNRQTKFRDIDFLQTLAAAHEELGNIEKAIEYYKKAKEISSEVHIKRERGPAFYHPYGIK</sequence>